<gene>
    <name evidence="1" type="ORF">ACFPYI_19050</name>
</gene>
<evidence type="ECO:0000313" key="1">
    <source>
        <dbReference type="EMBL" id="MFC5973432.1"/>
    </source>
</evidence>
<protein>
    <submittedName>
        <fullName evidence="1">Uncharacterized protein</fullName>
    </submittedName>
</protein>
<keyword evidence="2" id="KW-1185">Reference proteome</keyword>
<dbReference type="RefSeq" id="WP_247417961.1">
    <property type="nucleotide sequence ID" value="NZ_JALLGW010000001.1"/>
</dbReference>
<dbReference type="EMBL" id="JBHSQH010000001">
    <property type="protein sequence ID" value="MFC5973432.1"/>
    <property type="molecule type" value="Genomic_DNA"/>
</dbReference>
<comment type="caution">
    <text evidence="1">The sequence shown here is derived from an EMBL/GenBank/DDBJ whole genome shotgun (WGS) entry which is preliminary data.</text>
</comment>
<proteinExistence type="predicted"/>
<accession>A0ABD5RSC5</accession>
<sequence length="382" mass="42829">MEFAIWGYPWDIRDEGPETVEQRLREIGIDELNLATNYHSVQAFAPHNPERRTHFAHASSYFVPDERYGALEPVPYEGMDGDWVKAIAERWSDLTLNSWTIGCHNSRLGMATPEATIESPHGDDLVFGLCPSNPAVQEYLISLIGDISDRDTFDRIELETFDYFYGTGFGWHHQKIHARLGALGEFLFGLCFCDHCRATAADAGIDVDAVRTTATETLDAIIDGRVPYDLRPEQWLHSHPAVADYVDRREDTLTDLYADLATVSGETPLGYYVGMPEAGREWMAGVDLERLANHVDYYCLPAYKSSCEAVLEAYQTVQTLSPDIPLHVGILPGHPAIHDEATVVDIVDGLHTEGVPRVSFYNYGLLPEQSLEWIETAITNLH</sequence>
<reference evidence="1 2" key="1">
    <citation type="journal article" date="2019" name="Int. J. Syst. Evol. Microbiol.">
        <title>The Global Catalogue of Microorganisms (GCM) 10K type strain sequencing project: providing services to taxonomists for standard genome sequencing and annotation.</title>
        <authorList>
            <consortium name="The Broad Institute Genomics Platform"/>
            <consortium name="The Broad Institute Genome Sequencing Center for Infectious Disease"/>
            <person name="Wu L."/>
            <person name="Ma J."/>
        </authorList>
    </citation>
    <scope>NUCLEOTIDE SEQUENCE [LARGE SCALE GENOMIC DNA]</scope>
    <source>
        <strain evidence="1 2">CGMCC 1.12543</strain>
    </source>
</reference>
<evidence type="ECO:0000313" key="2">
    <source>
        <dbReference type="Proteomes" id="UP001596099"/>
    </source>
</evidence>
<name>A0ABD5RSC5_9EURY</name>
<dbReference type="AlphaFoldDB" id="A0ABD5RSC5"/>
<organism evidence="1 2">
    <name type="scientific">Halomarina salina</name>
    <dbReference type="NCBI Taxonomy" id="1872699"/>
    <lineage>
        <taxon>Archaea</taxon>
        <taxon>Methanobacteriati</taxon>
        <taxon>Methanobacteriota</taxon>
        <taxon>Stenosarchaea group</taxon>
        <taxon>Halobacteria</taxon>
        <taxon>Halobacteriales</taxon>
        <taxon>Natronomonadaceae</taxon>
        <taxon>Halomarina</taxon>
    </lineage>
</organism>
<dbReference type="Proteomes" id="UP001596099">
    <property type="component" value="Unassembled WGS sequence"/>
</dbReference>